<organism evidence="26 27">
    <name type="scientific">Callorhinchus milii</name>
    <name type="common">Ghost shark</name>
    <dbReference type="NCBI Taxonomy" id="7868"/>
    <lineage>
        <taxon>Eukaryota</taxon>
        <taxon>Metazoa</taxon>
        <taxon>Chordata</taxon>
        <taxon>Craniata</taxon>
        <taxon>Vertebrata</taxon>
        <taxon>Chondrichthyes</taxon>
        <taxon>Holocephali</taxon>
        <taxon>Chimaeriformes</taxon>
        <taxon>Callorhinchidae</taxon>
        <taxon>Callorhinchus</taxon>
    </lineage>
</organism>
<evidence type="ECO:0000256" key="8">
    <source>
        <dbReference type="ARBA" id="ARBA00022759"/>
    </source>
</evidence>
<dbReference type="Gene3D" id="3.90.320.10">
    <property type="match status" value="1"/>
</dbReference>
<keyword evidence="11 21" id="KW-0347">Helicase</keyword>
<evidence type="ECO:0000259" key="25">
    <source>
        <dbReference type="Pfam" id="PF21123"/>
    </source>
</evidence>
<keyword evidence="4 21" id="KW-0235">DNA replication</keyword>
<evidence type="ECO:0000256" key="20">
    <source>
        <dbReference type="ARBA" id="ARBA00047995"/>
    </source>
</evidence>
<dbReference type="FunCoup" id="A0A4W3HUC2">
    <property type="interactions" value="548"/>
</dbReference>
<evidence type="ECO:0000259" key="23">
    <source>
        <dbReference type="Pfam" id="PF13086"/>
    </source>
</evidence>
<dbReference type="Pfam" id="PF21123">
    <property type="entry name" value="Dna2_Rift"/>
    <property type="match status" value="1"/>
</dbReference>
<evidence type="ECO:0000256" key="13">
    <source>
        <dbReference type="ARBA" id="ARBA00023004"/>
    </source>
</evidence>
<keyword evidence="9 21" id="KW-0227">DNA damage</keyword>
<dbReference type="GO" id="GO:0005634">
    <property type="term" value="C:nucleus"/>
    <property type="evidence" value="ECO:0007669"/>
    <property type="project" value="UniProtKB-SubCell"/>
</dbReference>
<dbReference type="CTD" id="1763"/>
<dbReference type="GO" id="GO:0005524">
    <property type="term" value="F:ATP binding"/>
    <property type="evidence" value="ECO:0007669"/>
    <property type="project" value="UniProtKB-UniRule"/>
</dbReference>
<dbReference type="InterPro" id="IPR011604">
    <property type="entry name" value="PDDEXK-like_dom_sf"/>
</dbReference>
<evidence type="ECO:0000256" key="4">
    <source>
        <dbReference type="ARBA" id="ARBA00022705"/>
    </source>
</evidence>
<keyword evidence="13 21" id="KW-0408">Iron</keyword>
<evidence type="ECO:0000256" key="16">
    <source>
        <dbReference type="ARBA" id="ARBA00023128"/>
    </source>
</evidence>
<feature type="domain" description="DNA2/NAM7 helicase-like C-terminal" evidence="24">
    <location>
        <begin position="1247"/>
        <end position="1449"/>
    </location>
</feature>
<evidence type="ECO:0000256" key="7">
    <source>
        <dbReference type="ARBA" id="ARBA00022741"/>
    </source>
</evidence>
<dbReference type="InterPro" id="IPR045055">
    <property type="entry name" value="DNA2/NAM7-like"/>
</dbReference>
<dbReference type="Ensembl" id="ENSCMIT00000021371.1">
    <property type="protein sequence ID" value="ENSCMIP00000020988.1"/>
    <property type="gene ID" value="ENSCMIG00000009638.1"/>
</dbReference>
<dbReference type="PANTHER" id="PTHR10887">
    <property type="entry name" value="DNA2/NAM7 HELICASE FAMILY"/>
    <property type="match status" value="1"/>
</dbReference>
<evidence type="ECO:0000256" key="14">
    <source>
        <dbReference type="ARBA" id="ARBA00023014"/>
    </source>
</evidence>
<keyword evidence="8" id="KW-0255">Endonuclease</keyword>
<comment type="similarity">
    <text evidence="2 21">Belongs to the DNA2/NAM7 helicase family.</text>
</comment>
<evidence type="ECO:0000256" key="15">
    <source>
        <dbReference type="ARBA" id="ARBA00023125"/>
    </source>
</evidence>
<dbReference type="Pfam" id="PF08696">
    <property type="entry name" value="Dna2"/>
    <property type="match status" value="1"/>
</dbReference>
<proteinExistence type="inferred from homology"/>
<keyword evidence="27" id="KW-1185">Reference proteome</keyword>
<dbReference type="GeneID" id="103182183"/>
<dbReference type="CDD" id="cd18808">
    <property type="entry name" value="SF1_C_Upf1"/>
    <property type="match status" value="1"/>
</dbReference>
<dbReference type="GeneTree" id="ENSGT00780000122010"/>
<dbReference type="Pfam" id="PF13087">
    <property type="entry name" value="AAA_12"/>
    <property type="match status" value="1"/>
</dbReference>
<dbReference type="FunFam" id="3.40.50.300:FF:000721">
    <property type="entry name" value="DNA replication ATP-dependent helicase/nuclease DNA2"/>
    <property type="match status" value="1"/>
</dbReference>
<dbReference type="EC" id="3.6.4.12" evidence="21"/>
<dbReference type="InterPro" id="IPR047187">
    <property type="entry name" value="SF1_C_Upf1"/>
</dbReference>
<dbReference type="GO" id="GO:0006281">
    <property type="term" value="P:DNA repair"/>
    <property type="evidence" value="ECO:0007669"/>
    <property type="project" value="UniProtKB-KW"/>
</dbReference>
<feature type="domain" description="DNA2/NAM7 helicase helicase" evidence="23">
    <location>
        <begin position="1172"/>
        <end position="1239"/>
    </location>
</feature>
<feature type="domain" description="DNA2 rift barrel" evidence="25">
    <location>
        <begin position="911"/>
        <end position="1008"/>
    </location>
</feature>
<comment type="function">
    <text evidence="21">Key enzyme involved in DNA replication and DNA repair. Involved in Okazaki fragments processing by cleaving long flaps that escape FEN1: flaps that are longer than 27 nucleotides are coated by replication protein A complex (RPA), leading to recruit DNA2 which cleaves the flap until it is too short to bind RPA and becomes a substrate for FEN1. Also involved in 5'-end resection of DNA during double-strand break (DSB) repair by mediating the cleavage of 5'-ssDNA.</text>
</comment>
<evidence type="ECO:0000256" key="17">
    <source>
        <dbReference type="ARBA" id="ARBA00023204"/>
    </source>
</evidence>
<evidence type="ECO:0000256" key="21">
    <source>
        <dbReference type="RuleBase" id="RU367041"/>
    </source>
</evidence>
<evidence type="ECO:0000256" key="9">
    <source>
        <dbReference type="ARBA" id="ARBA00022763"/>
    </source>
</evidence>
<dbReference type="PANTHER" id="PTHR10887:SF433">
    <property type="entry name" value="DNA REPLICATION ATP-DEPENDENT HELICASE_NUCLEASE DNA2"/>
    <property type="match status" value="1"/>
</dbReference>
<gene>
    <name evidence="26" type="primary">dna2</name>
</gene>
<keyword evidence="17 21" id="KW-0234">DNA repair</keyword>
<dbReference type="InterPro" id="IPR014808">
    <property type="entry name" value="DNA_replication_fac_Dna2_N"/>
</dbReference>
<dbReference type="InParanoid" id="A0A4W3HUC2"/>
<dbReference type="GO" id="GO:0051539">
    <property type="term" value="F:4 iron, 4 sulfur cluster binding"/>
    <property type="evidence" value="ECO:0007669"/>
    <property type="project" value="UniProtKB-UniRule"/>
</dbReference>
<evidence type="ECO:0000313" key="26">
    <source>
        <dbReference type="Ensembl" id="ENSCMIP00000020988.1"/>
    </source>
</evidence>
<evidence type="ECO:0000256" key="10">
    <source>
        <dbReference type="ARBA" id="ARBA00022801"/>
    </source>
</evidence>
<dbReference type="GO" id="GO:0071932">
    <property type="term" value="P:replication fork reversal"/>
    <property type="evidence" value="ECO:0007669"/>
    <property type="project" value="TreeGrafter"/>
</dbReference>
<keyword evidence="3 21" id="KW-0004">4Fe-4S</keyword>
<reference evidence="27" key="3">
    <citation type="journal article" date="2014" name="Nature">
        <title>Elephant shark genome provides unique insights into gnathostome evolution.</title>
        <authorList>
            <consortium name="International Elephant Shark Genome Sequencing Consortium"/>
            <person name="Venkatesh B."/>
            <person name="Lee A.P."/>
            <person name="Ravi V."/>
            <person name="Maurya A.K."/>
            <person name="Lian M.M."/>
            <person name="Swann J.B."/>
            <person name="Ohta Y."/>
            <person name="Flajnik M.F."/>
            <person name="Sutoh Y."/>
            <person name="Kasahara M."/>
            <person name="Hoon S."/>
            <person name="Gangu V."/>
            <person name="Roy S.W."/>
            <person name="Irimia M."/>
            <person name="Korzh V."/>
            <person name="Kondrychyn I."/>
            <person name="Lim Z.W."/>
            <person name="Tay B.H."/>
            <person name="Tohari S."/>
            <person name="Kong K.W."/>
            <person name="Ho S."/>
            <person name="Lorente-Galdos B."/>
            <person name="Quilez J."/>
            <person name="Marques-Bonet T."/>
            <person name="Raney B.J."/>
            <person name="Ingham P.W."/>
            <person name="Tay A."/>
            <person name="Hillier L.W."/>
            <person name="Minx P."/>
            <person name="Boehm T."/>
            <person name="Wilson R.K."/>
            <person name="Brenner S."/>
            <person name="Warren W.C."/>
        </authorList>
    </citation>
    <scope>NUCLEOTIDE SEQUENCE [LARGE SCALE GENOMIC DNA]</scope>
</reference>
<feature type="domain" description="DNA replication factor Dna2 N-terminal" evidence="22">
    <location>
        <begin position="517"/>
        <end position="727"/>
    </location>
</feature>
<evidence type="ECO:0000256" key="6">
    <source>
        <dbReference type="ARBA" id="ARBA00022723"/>
    </source>
</evidence>
<keyword evidence="16 21" id="KW-0496">Mitochondrion</keyword>
<dbReference type="STRING" id="7868.ENSCMIP00000020988"/>
<dbReference type="GO" id="GO:0033567">
    <property type="term" value="P:DNA replication, Okazaki fragment processing"/>
    <property type="evidence" value="ECO:0007669"/>
    <property type="project" value="UniProtKB-UniRule"/>
</dbReference>
<evidence type="ECO:0000256" key="2">
    <source>
        <dbReference type="ARBA" id="ARBA00007913"/>
    </source>
</evidence>
<dbReference type="GO" id="GO:0003677">
    <property type="term" value="F:DNA binding"/>
    <property type="evidence" value="ECO:0007669"/>
    <property type="project" value="UniProtKB-UniRule"/>
</dbReference>
<dbReference type="Gene3D" id="3.40.50.300">
    <property type="entry name" value="P-loop containing nucleotide triphosphate hydrolases"/>
    <property type="match status" value="2"/>
</dbReference>
<dbReference type="InterPro" id="IPR048459">
    <property type="entry name" value="DNA2_Rift"/>
</dbReference>
<keyword evidence="15 21" id="KW-0238">DNA-binding</keyword>
<comment type="subcellular location">
    <subcellularLocation>
        <location evidence="21">Nucleus</location>
    </subcellularLocation>
    <subcellularLocation>
        <location evidence="21">Mitochondrion</location>
    </subcellularLocation>
</comment>
<evidence type="ECO:0000259" key="24">
    <source>
        <dbReference type="Pfam" id="PF13087"/>
    </source>
</evidence>
<keyword evidence="12 21" id="KW-0067">ATP-binding</keyword>
<accession>A0A4W3HUC2</accession>
<evidence type="ECO:0000259" key="22">
    <source>
        <dbReference type="Pfam" id="PF08696"/>
    </source>
</evidence>
<dbReference type="EC" id="3.1.-.-" evidence="21"/>
<dbReference type="InterPro" id="IPR041679">
    <property type="entry name" value="DNA2/NAM7-like_C"/>
</dbReference>
<dbReference type="FunFam" id="3.40.50.300:FF:000915">
    <property type="entry name" value="DNA replication ATP-dependent helicase/nuclease DNA2"/>
    <property type="match status" value="1"/>
</dbReference>
<keyword evidence="5 21" id="KW-0540">Nuclease</keyword>
<dbReference type="GO" id="GO:0046872">
    <property type="term" value="F:metal ion binding"/>
    <property type="evidence" value="ECO:0007669"/>
    <property type="project" value="UniProtKB-UniRule"/>
</dbReference>
<keyword evidence="7 21" id="KW-0547">Nucleotide-binding</keyword>
<dbReference type="GO" id="GO:0017108">
    <property type="term" value="F:5'-flap endonuclease activity"/>
    <property type="evidence" value="ECO:0007669"/>
    <property type="project" value="UniProtKB-UniRule"/>
</dbReference>
<dbReference type="InterPro" id="IPR027417">
    <property type="entry name" value="P-loop_NTPase"/>
</dbReference>
<comment type="catalytic activity">
    <reaction evidence="20 21">
        <text>ATP + H2O = ADP + phosphate + H(+)</text>
        <dbReference type="Rhea" id="RHEA:13065"/>
        <dbReference type="ChEBI" id="CHEBI:15377"/>
        <dbReference type="ChEBI" id="CHEBI:15378"/>
        <dbReference type="ChEBI" id="CHEBI:30616"/>
        <dbReference type="ChEBI" id="CHEBI:43474"/>
        <dbReference type="ChEBI" id="CHEBI:456216"/>
        <dbReference type="EC" id="3.6.4.12"/>
    </reaction>
</comment>
<dbReference type="OrthoDB" id="306218at2759"/>
<feature type="domain" description="DNA2/NAM7 helicase helicase" evidence="23">
    <location>
        <begin position="1068"/>
        <end position="1165"/>
    </location>
</feature>
<evidence type="ECO:0000256" key="18">
    <source>
        <dbReference type="ARBA" id="ARBA00023242"/>
    </source>
</evidence>
<keyword evidence="19 21" id="KW-0511">Multifunctional enzyme</keyword>
<comment type="cofactor">
    <cofactor evidence="1">
        <name>[4Fe-4S] cluster</name>
        <dbReference type="ChEBI" id="CHEBI:49883"/>
    </cofactor>
</comment>
<keyword evidence="10 21" id="KW-0378">Hydrolase</keyword>
<keyword evidence="6 21" id="KW-0479">Metal-binding</keyword>
<protein>
    <recommendedName>
        <fullName evidence="21">DNA replication ATP-dependent helicase/nuclease</fullName>
        <ecNumber evidence="21">3.1.-.-</ecNumber>
        <ecNumber evidence="21">3.6.4.12</ecNumber>
    </recommendedName>
</protein>
<evidence type="ECO:0000256" key="3">
    <source>
        <dbReference type="ARBA" id="ARBA00022485"/>
    </source>
</evidence>
<evidence type="ECO:0000256" key="1">
    <source>
        <dbReference type="ARBA" id="ARBA00001966"/>
    </source>
</evidence>
<reference evidence="27" key="1">
    <citation type="journal article" date="2006" name="Science">
        <title>Ancient noncoding elements conserved in the human genome.</title>
        <authorList>
            <person name="Venkatesh B."/>
            <person name="Kirkness E.F."/>
            <person name="Loh Y.H."/>
            <person name="Halpern A.L."/>
            <person name="Lee A.P."/>
            <person name="Johnson J."/>
            <person name="Dandona N."/>
            <person name="Viswanathan L.D."/>
            <person name="Tay A."/>
            <person name="Venter J.C."/>
            <person name="Strausberg R.L."/>
            <person name="Brenner S."/>
        </authorList>
    </citation>
    <scope>NUCLEOTIDE SEQUENCE [LARGE SCALE GENOMIC DNA]</scope>
</reference>
<reference evidence="26" key="5">
    <citation type="submission" date="2025-09" db="UniProtKB">
        <authorList>
            <consortium name="Ensembl"/>
        </authorList>
    </citation>
    <scope>IDENTIFICATION</scope>
</reference>
<dbReference type="CDD" id="cd18041">
    <property type="entry name" value="DEXXQc_DNA2"/>
    <property type="match status" value="1"/>
</dbReference>
<dbReference type="GO" id="GO:0016887">
    <property type="term" value="F:ATP hydrolysis activity"/>
    <property type="evidence" value="ECO:0007669"/>
    <property type="project" value="RHEA"/>
</dbReference>
<dbReference type="GO" id="GO:0017116">
    <property type="term" value="F:single-stranded DNA helicase activity"/>
    <property type="evidence" value="ECO:0007669"/>
    <property type="project" value="UniProtKB-UniRule"/>
</dbReference>
<dbReference type="Pfam" id="PF13086">
    <property type="entry name" value="AAA_11"/>
    <property type="match status" value="2"/>
</dbReference>
<reference evidence="27" key="2">
    <citation type="journal article" date="2007" name="PLoS Biol.">
        <title>Survey sequencing and comparative analysis of the elephant shark (Callorhinchus milii) genome.</title>
        <authorList>
            <person name="Venkatesh B."/>
            <person name="Kirkness E.F."/>
            <person name="Loh Y.H."/>
            <person name="Halpern A.L."/>
            <person name="Lee A.P."/>
            <person name="Johnson J."/>
            <person name="Dandona N."/>
            <person name="Viswanathan L.D."/>
            <person name="Tay A."/>
            <person name="Venter J.C."/>
            <person name="Strausberg R.L."/>
            <person name="Brenner S."/>
        </authorList>
    </citation>
    <scope>NUCLEOTIDE SEQUENCE [LARGE SCALE GENOMIC DNA]</scope>
</reference>
<evidence type="ECO:0000256" key="11">
    <source>
        <dbReference type="ARBA" id="ARBA00022806"/>
    </source>
</evidence>
<dbReference type="InterPro" id="IPR041677">
    <property type="entry name" value="DNA2/NAM7_AAA_11"/>
</dbReference>
<dbReference type="KEGG" id="cmk:103182183"/>
<dbReference type="FunFam" id="3.40.50.300:FF:000789">
    <property type="entry name" value="DNA replication ATP-dependent helicase/nuclease DNA2"/>
    <property type="match status" value="1"/>
</dbReference>
<evidence type="ECO:0000313" key="27">
    <source>
        <dbReference type="Proteomes" id="UP000314986"/>
    </source>
</evidence>
<reference evidence="26" key="4">
    <citation type="submission" date="2025-08" db="UniProtKB">
        <authorList>
            <consortium name="Ensembl"/>
        </authorList>
    </citation>
    <scope>IDENTIFICATION</scope>
</reference>
<dbReference type="Proteomes" id="UP000314986">
    <property type="component" value="Unassembled WGS sequence"/>
</dbReference>
<sequence length="1488" mass="166757">MYRLKRRRGEPATGQSSIDAFFDQVQKPQKLFTEIGHAMRAADQSKRSSQDAAVTISILDSGDEEEDLIKSAILESAVTEIVPESPVILGDVYSVPETPEHKIEARLKLLEPNVMSTPMSCNSRFRINRSKENAGVKVALFPTILNSENVDQVQRNCSLHKAAQRTRHVGGRKTFSPIELSGKRFANPKDMPKPKKLRSASVRKPSVTGVHDVIDSPGSFLDECLMIISQSTPESKHCKTVNYNVNSNRQSIKEKQPATQVSMNFFPTSCAKKPGNLRVTAVSKKENFQSLVSRNLLLKNPFKKIDPKPNTASKNERLDSVFIRIGREKYPDTDKENETDDLIRNSEDVDDLLRELNKASMELNGGADAVKIPSASVDLCKDPGEKRPCEDVPEREEAYAKHVMNEVNKLRQGTETESFHLTELSRMSSNLDITTAAEQSDDQWEEMDDGWLEEVMSQSFTNVTEKPCSLSKKTFGDNAILCKGVNNRYRIVTVNEVTSPSGFPEKHLTITASQLGDSTEQCVLQDDWESTDIKPGDIVHVEGENFSGPWVINRDCGYLIWNPDHLISGTSVANSIRCMRRAVLSERFKACERGTRQMLFGTLVHEIFQKAATSHGFTEDALQKITSKTLRALKYLGEMYSLKLSQAEVLQEISEYVPSIIKWAEDFMHNSPWPSKQQLQLKLPSERNLSRQDAMSSITVTDIEDIEENIWSPRFGIKGKIDVTASVKIHRQSKSQTRIMPLELKTGKESNSIEHRSQVILYTLLSQERREDPEAGFLLYLKTGTVYPVPGNRMDRRELLKLRNQLAFYLANGVVQSSTPKAGLLPPVVSDRLACKFCSQLRNCALYSRAIEEEQAASFVPAELKPVLDQETEHLTRGHLQYFSLWYLLCIMEANTMDSKGGRRLIWMLSAEEREQQGGCIGYLLRNGAAQAISDGQYQHQFIRKNGFIPDTALMAGDRVVVSGQEKQLLALSSGYIIGVTESQITCVLDRNLSKLPAETIFRFDHDEGVVGVNYHLANLSKLMEASAVSTKLRELIVDHRPPQFIPHLSTVLPQEVKETVANILKGLNKPQKQAMKRVLLSRDYTLIVGMPGTGKTTTICTLVRILHACGFSVLLASYTNSAVDNILLKLARFKVGFLRLGRVQKVHPNIQKFTDEEICKRKSVHTLAELEELYSSELVVATTCMGVKHPIFSRRRFDFCIVDEASQINQPICLGPLFYADRFVLVGDHQQLPPIVQSSEARALGMDESLFKRLEQNHDAVVYLNVQYRMNSKIMSLSNKLVYEGKLVCGSEQVAAATLQLPRWNELDSSWLKDALEPRHPICFLNTAKVPAPETDEPYGLGNVTEAQLVYHLTAVLLKAGCRGCNIGIIAPYRQQLKTISALLAKEAAFSAVEVNTVDKYQGRDKSVIIASFVRSNRDGNLGELLKDWRRLNVAVTRAKHKLIMVGCVPTLRRYAPLEKLLDNLSAEQMIIELPPAAHEVAAPQTS</sequence>
<keyword evidence="14 21" id="KW-0411">Iron-sulfur</keyword>
<dbReference type="GO" id="GO:0005739">
    <property type="term" value="C:mitochondrion"/>
    <property type="evidence" value="ECO:0007669"/>
    <property type="project" value="UniProtKB-SubCell"/>
</dbReference>
<dbReference type="OMA" id="NYCEAAI"/>
<dbReference type="CDD" id="cd22318">
    <property type="entry name" value="DNA2_N-like"/>
    <property type="match status" value="1"/>
</dbReference>
<dbReference type="InterPro" id="IPR026851">
    <property type="entry name" value="Dna2/JHS1_DEXXQ-box"/>
</dbReference>
<keyword evidence="18 21" id="KW-0539">Nucleus</keyword>
<evidence type="ECO:0000256" key="19">
    <source>
        <dbReference type="ARBA" id="ARBA00023268"/>
    </source>
</evidence>
<name>A0A4W3HUC2_CALMI</name>
<evidence type="ECO:0000256" key="12">
    <source>
        <dbReference type="ARBA" id="ARBA00022840"/>
    </source>
</evidence>
<evidence type="ECO:0000256" key="5">
    <source>
        <dbReference type="ARBA" id="ARBA00022722"/>
    </source>
</evidence>
<dbReference type="SUPFAM" id="SSF52540">
    <property type="entry name" value="P-loop containing nucleoside triphosphate hydrolases"/>
    <property type="match status" value="1"/>
</dbReference>